<keyword evidence="1" id="KW-0812">Transmembrane</keyword>
<evidence type="ECO:0000313" key="3">
    <source>
        <dbReference type="Proteomes" id="UP000050277"/>
    </source>
</evidence>
<proteinExistence type="predicted"/>
<feature type="transmembrane region" description="Helical" evidence="1">
    <location>
        <begin position="65"/>
        <end position="89"/>
    </location>
</feature>
<accession>A0A0P6Y4J8</accession>
<reference evidence="2 3" key="1">
    <citation type="submission" date="2015-07" db="EMBL/GenBank/DDBJ databases">
        <title>Whole genome sequence of Herpetosiphon geysericola DSM 7119.</title>
        <authorList>
            <person name="Hemp J."/>
            <person name="Ward L.M."/>
            <person name="Pace L.A."/>
            <person name="Fischer W.W."/>
        </authorList>
    </citation>
    <scope>NUCLEOTIDE SEQUENCE [LARGE SCALE GENOMIC DNA]</scope>
    <source>
        <strain evidence="2 3">DSM 7119</strain>
    </source>
</reference>
<keyword evidence="1" id="KW-1133">Transmembrane helix</keyword>
<protein>
    <submittedName>
        <fullName evidence="2">Uncharacterized protein</fullName>
    </submittedName>
</protein>
<comment type="caution">
    <text evidence="2">The sequence shown here is derived from an EMBL/GenBank/DDBJ whole genome shotgun (WGS) entry which is preliminary data.</text>
</comment>
<organism evidence="2 3">
    <name type="scientific">Herpetosiphon geysericola</name>
    <dbReference type="NCBI Taxonomy" id="70996"/>
    <lineage>
        <taxon>Bacteria</taxon>
        <taxon>Bacillati</taxon>
        <taxon>Chloroflexota</taxon>
        <taxon>Chloroflexia</taxon>
        <taxon>Herpetosiphonales</taxon>
        <taxon>Herpetosiphonaceae</taxon>
        <taxon>Herpetosiphon</taxon>
    </lineage>
</organism>
<feature type="transmembrane region" description="Helical" evidence="1">
    <location>
        <begin position="39"/>
        <end position="59"/>
    </location>
</feature>
<dbReference type="EMBL" id="LGKP01000008">
    <property type="protein sequence ID" value="KPL91031.1"/>
    <property type="molecule type" value="Genomic_DNA"/>
</dbReference>
<keyword evidence="3" id="KW-1185">Reference proteome</keyword>
<dbReference type="Proteomes" id="UP000050277">
    <property type="component" value="Unassembled WGS sequence"/>
</dbReference>
<feature type="transmembrane region" description="Helical" evidence="1">
    <location>
        <begin position="6"/>
        <end position="27"/>
    </location>
</feature>
<gene>
    <name evidence="2" type="ORF">SE18_04570</name>
</gene>
<keyword evidence="1" id="KW-0472">Membrane</keyword>
<name>A0A0P6Y4J8_9CHLR</name>
<sequence length="96" mass="11272">MDVFFGYGLIIIGLIIFILALWAFIEVTLDNCDYIYRSLIFNKLYIIAILCLLLGYMLISKKPVLFVLWVLPIYFFGSMTIVMLLDYLLDLFELKK</sequence>
<dbReference type="AlphaFoldDB" id="A0A0P6Y4J8"/>
<evidence type="ECO:0000313" key="2">
    <source>
        <dbReference type="EMBL" id="KPL91031.1"/>
    </source>
</evidence>
<evidence type="ECO:0000256" key="1">
    <source>
        <dbReference type="SAM" id="Phobius"/>
    </source>
</evidence>